<dbReference type="GO" id="GO:0006376">
    <property type="term" value="P:mRNA splice site recognition"/>
    <property type="evidence" value="ECO:0007669"/>
    <property type="project" value="InterPro"/>
</dbReference>
<protein>
    <submittedName>
        <fullName evidence="2">Uncharacterized protein</fullName>
    </submittedName>
</protein>
<dbReference type="GO" id="GO:0003729">
    <property type="term" value="F:mRNA binding"/>
    <property type="evidence" value="ECO:0007669"/>
    <property type="project" value="InterPro"/>
</dbReference>
<dbReference type="InParanoid" id="A0A1D3CV09"/>
<reference evidence="2 3" key="1">
    <citation type="journal article" date="2016" name="BMC Genomics">
        <title>Comparative genomics reveals Cyclospora cayetanensis possesses coccidia-like metabolism and invasion components but unique surface antigens.</title>
        <authorList>
            <person name="Liu S."/>
            <person name="Wang L."/>
            <person name="Zheng H."/>
            <person name="Xu Z."/>
            <person name="Roellig D.M."/>
            <person name="Li N."/>
            <person name="Frace M.A."/>
            <person name="Tang K."/>
            <person name="Arrowood M.J."/>
            <person name="Moss D.M."/>
            <person name="Zhang L."/>
            <person name="Feng Y."/>
            <person name="Xiao L."/>
        </authorList>
    </citation>
    <scope>NUCLEOTIDE SEQUENCE [LARGE SCALE GENOMIC DNA]</scope>
    <source>
        <strain evidence="2 3">CHN_HEN01</strain>
    </source>
</reference>
<gene>
    <name evidence="2" type="ORF">cyc_05676</name>
</gene>
<dbReference type="Proteomes" id="UP000095192">
    <property type="component" value="Unassembled WGS sequence"/>
</dbReference>
<dbReference type="VEuPathDB" id="ToxoDB:cyc_05676"/>
<dbReference type="PANTHER" id="PTHR12375">
    <property type="entry name" value="RNA-BINDING PROTEIN LUC7-RELATED"/>
    <property type="match status" value="1"/>
</dbReference>
<dbReference type="GO" id="GO:0005685">
    <property type="term" value="C:U1 snRNP"/>
    <property type="evidence" value="ECO:0007669"/>
    <property type="project" value="InterPro"/>
</dbReference>
<dbReference type="InterPro" id="IPR004882">
    <property type="entry name" value="Luc7-rel"/>
</dbReference>
<evidence type="ECO:0000313" key="2">
    <source>
        <dbReference type="EMBL" id="OEH75016.1"/>
    </source>
</evidence>
<keyword evidence="3" id="KW-1185">Reference proteome</keyword>
<accession>A0A1D3CV09</accession>
<organism evidence="2 3">
    <name type="scientific">Cyclospora cayetanensis</name>
    <dbReference type="NCBI Taxonomy" id="88456"/>
    <lineage>
        <taxon>Eukaryota</taxon>
        <taxon>Sar</taxon>
        <taxon>Alveolata</taxon>
        <taxon>Apicomplexa</taxon>
        <taxon>Conoidasida</taxon>
        <taxon>Coccidia</taxon>
        <taxon>Eucoccidiorida</taxon>
        <taxon>Eimeriorina</taxon>
        <taxon>Eimeriidae</taxon>
        <taxon>Cyclospora</taxon>
    </lineage>
</organism>
<evidence type="ECO:0000313" key="3">
    <source>
        <dbReference type="Proteomes" id="UP000095192"/>
    </source>
</evidence>
<name>A0A1D3CV09_9EIME</name>
<sequence>MHHLRQQWSDLMGSIDDGNQSFTDENVCKYFLTGLCPHDLFENEAGFLTLNIRNNYHNMKNKFYLGPCKKRHIETLREQYFVVRKQKRYGFEELAVQLCRALVEEADKKVQTAQMRVDCASLPGVHDAKSVHPEVLRLDLSIAQKFKEMEDLGKLGRIDQSMAVSLELTSLQTRRAKLLFRNAEGQLTQRLRPCDVCGALLSGTSFPSKLWANDTDRRLDEHFSGRVHLGFQKLRDALKKNLEYIAQAPMPDQDLSKILIEYAPSCRLVTAARLPSAGGSRSWGLKISGDCGMQECEF</sequence>
<dbReference type="AlphaFoldDB" id="A0A1D3CV09"/>
<comment type="caution">
    <text evidence="2">The sequence shown here is derived from an EMBL/GenBank/DDBJ whole genome shotgun (WGS) entry which is preliminary data.</text>
</comment>
<dbReference type="Pfam" id="PF03194">
    <property type="entry name" value="LUC7"/>
    <property type="match status" value="1"/>
</dbReference>
<comment type="similarity">
    <text evidence="1">Belongs to the Luc7 family.</text>
</comment>
<proteinExistence type="inferred from homology"/>
<dbReference type="EMBL" id="JROU02001850">
    <property type="protein sequence ID" value="OEH75016.1"/>
    <property type="molecule type" value="Genomic_DNA"/>
</dbReference>
<evidence type="ECO:0000256" key="1">
    <source>
        <dbReference type="ARBA" id="ARBA00005655"/>
    </source>
</evidence>